<evidence type="ECO:0000259" key="1">
    <source>
        <dbReference type="Pfam" id="PF00534"/>
    </source>
</evidence>
<keyword evidence="3" id="KW-1185">Reference proteome</keyword>
<dbReference type="EMBL" id="JAESIY010000012">
    <property type="protein sequence ID" value="MBL3658385.1"/>
    <property type="molecule type" value="Genomic_DNA"/>
</dbReference>
<dbReference type="SUPFAM" id="SSF53756">
    <property type="entry name" value="UDP-Glycosyltransferase/glycogen phosphorylase"/>
    <property type="match status" value="1"/>
</dbReference>
<protein>
    <submittedName>
        <fullName evidence="2">Glycosyltransferase</fullName>
    </submittedName>
</protein>
<dbReference type="InterPro" id="IPR001296">
    <property type="entry name" value="Glyco_trans_1"/>
</dbReference>
<accession>A0A937F9X1</accession>
<organism evidence="2 3">
    <name type="scientific">Fulvivirga sediminis</name>
    <dbReference type="NCBI Taxonomy" id="2803949"/>
    <lineage>
        <taxon>Bacteria</taxon>
        <taxon>Pseudomonadati</taxon>
        <taxon>Bacteroidota</taxon>
        <taxon>Cytophagia</taxon>
        <taxon>Cytophagales</taxon>
        <taxon>Fulvivirgaceae</taxon>
        <taxon>Fulvivirga</taxon>
    </lineage>
</organism>
<dbReference type="GO" id="GO:0016757">
    <property type="term" value="F:glycosyltransferase activity"/>
    <property type="evidence" value="ECO:0007669"/>
    <property type="project" value="InterPro"/>
</dbReference>
<dbReference type="Gene3D" id="3.40.50.2000">
    <property type="entry name" value="Glycogen Phosphorylase B"/>
    <property type="match status" value="1"/>
</dbReference>
<dbReference type="AlphaFoldDB" id="A0A937F9X1"/>
<name>A0A937F9X1_9BACT</name>
<dbReference type="RefSeq" id="WP_202246177.1">
    <property type="nucleotide sequence ID" value="NZ_JAESIY010000012.1"/>
</dbReference>
<sequence length="381" mass="44603">MKKHKLVIGSILKPVDDTRMYEKFGLSLDQTTKYDINIIGFYSKKLPKESNIKFHPIFHFKRLHPSRLLAPSKFLKKLIELRPEIVIINSHELLLTTTLYKIFFGAKIIYDVRENYFRNLLFTPTFPLLLRPLLAGYVRAKEYLSTLFFDHYILAEKQYAEEFSFSKKKHTIIENKYLPQQHFKTPTKRPEKTLENSEKIRLIFSGTIAESTGVFEAISLAKNLHNLNPKIELKIVGFCSLPETLKRVKLELKNSPFITLIGGDQLVSHQTILSHIQEADFGIICYPKNRSTINSMPTKLYEYLGNQLPIILQNHERWEQLSQQYNAGIIINFREVNYHELISKMEQTENFYSTLPGEEILWYSEENKLTNLIEIESNNIL</sequence>
<proteinExistence type="predicted"/>
<evidence type="ECO:0000313" key="2">
    <source>
        <dbReference type="EMBL" id="MBL3658385.1"/>
    </source>
</evidence>
<evidence type="ECO:0000313" key="3">
    <source>
        <dbReference type="Proteomes" id="UP000659388"/>
    </source>
</evidence>
<reference evidence="2" key="1">
    <citation type="submission" date="2021-01" db="EMBL/GenBank/DDBJ databases">
        <title>Fulvivirga kasyanovii gen. nov., sp nov., a novel member of the phylum Bacteroidetes isolated from seawater in a mussel farm.</title>
        <authorList>
            <person name="Zhao L.-H."/>
            <person name="Wang Z.-J."/>
        </authorList>
    </citation>
    <scope>NUCLEOTIDE SEQUENCE</scope>
    <source>
        <strain evidence="2">2943</strain>
    </source>
</reference>
<feature type="domain" description="Glycosyl transferase family 1" evidence="1">
    <location>
        <begin position="190"/>
        <end position="346"/>
    </location>
</feature>
<comment type="caution">
    <text evidence="2">The sequence shown here is derived from an EMBL/GenBank/DDBJ whole genome shotgun (WGS) entry which is preliminary data.</text>
</comment>
<dbReference type="Pfam" id="PF00534">
    <property type="entry name" value="Glycos_transf_1"/>
    <property type="match status" value="1"/>
</dbReference>
<gene>
    <name evidence="2" type="ORF">JL102_19695</name>
</gene>
<dbReference type="Proteomes" id="UP000659388">
    <property type="component" value="Unassembled WGS sequence"/>
</dbReference>